<dbReference type="Proteomes" id="UP000637695">
    <property type="component" value="Unassembled WGS sequence"/>
</dbReference>
<gene>
    <name evidence="2" type="ORF">GCM10010885_15470</name>
</gene>
<dbReference type="AlphaFoldDB" id="A0A917KE64"/>
<dbReference type="GO" id="GO:0030170">
    <property type="term" value="F:pyridoxal phosphate binding"/>
    <property type="evidence" value="ECO:0007669"/>
    <property type="project" value="InterPro"/>
</dbReference>
<organism evidence="2 3">
    <name type="scientific">Alicyclobacillus cellulosilyticus</name>
    <dbReference type="NCBI Taxonomy" id="1003997"/>
    <lineage>
        <taxon>Bacteria</taxon>
        <taxon>Bacillati</taxon>
        <taxon>Bacillota</taxon>
        <taxon>Bacilli</taxon>
        <taxon>Bacillales</taxon>
        <taxon>Alicyclobacillaceae</taxon>
        <taxon>Alicyclobacillus</taxon>
    </lineage>
</organism>
<accession>A0A917KE64</accession>
<dbReference type="Pfam" id="PF03475">
    <property type="entry name" value="YiiM_3-alpha"/>
    <property type="match status" value="1"/>
</dbReference>
<dbReference type="Gene3D" id="2.40.33.20">
    <property type="entry name" value="PK beta-barrel domain-like"/>
    <property type="match status" value="1"/>
</dbReference>
<dbReference type="PANTHER" id="PTHR30212">
    <property type="entry name" value="PROTEIN YIIM"/>
    <property type="match status" value="1"/>
</dbReference>
<proteinExistence type="predicted"/>
<dbReference type="InterPro" id="IPR005302">
    <property type="entry name" value="MoCF_Sase_C"/>
</dbReference>
<comment type="caution">
    <text evidence="2">The sequence shown here is derived from an EMBL/GenBank/DDBJ whole genome shotgun (WGS) entry which is preliminary data.</text>
</comment>
<dbReference type="EMBL" id="BMOY01000022">
    <property type="protein sequence ID" value="GGJ07240.1"/>
    <property type="molecule type" value="Genomic_DNA"/>
</dbReference>
<dbReference type="PROSITE" id="PS51340">
    <property type="entry name" value="MOSC"/>
    <property type="match status" value="1"/>
</dbReference>
<evidence type="ECO:0000313" key="3">
    <source>
        <dbReference type="Proteomes" id="UP000637695"/>
    </source>
</evidence>
<keyword evidence="3" id="KW-1185">Reference proteome</keyword>
<evidence type="ECO:0000259" key="1">
    <source>
        <dbReference type="PROSITE" id="PS51340"/>
    </source>
</evidence>
<dbReference type="GO" id="GO:0030151">
    <property type="term" value="F:molybdenum ion binding"/>
    <property type="evidence" value="ECO:0007669"/>
    <property type="project" value="InterPro"/>
</dbReference>
<protein>
    <submittedName>
        <fullName evidence="2">Molybdenum cofactor biosysynthesis protein</fullName>
    </submittedName>
</protein>
<dbReference type="GO" id="GO:0003824">
    <property type="term" value="F:catalytic activity"/>
    <property type="evidence" value="ECO:0007669"/>
    <property type="project" value="InterPro"/>
</dbReference>
<reference evidence="2" key="1">
    <citation type="journal article" date="2014" name="Int. J. Syst. Evol. Microbiol.">
        <title>Complete genome sequence of Corynebacterium casei LMG S-19264T (=DSM 44701T), isolated from a smear-ripened cheese.</title>
        <authorList>
            <consortium name="US DOE Joint Genome Institute (JGI-PGF)"/>
            <person name="Walter F."/>
            <person name="Albersmeier A."/>
            <person name="Kalinowski J."/>
            <person name="Ruckert C."/>
        </authorList>
    </citation>
    <scope>NUCLEOTIDE SEQUENCE</scope>
    <source>
        <strain evidence="2">JCM 18487</strain>
    </source>
</reference>
<name>A0A917KE64_9BACL</name>
<dbReference type="SUPFAM" id="SSF50800">
    <property type="entry name" value="PK beta-barrel domain-like"/>
    <property type="match status" value="1"/>
</dbReference>
<dbReference type="Pfam" id="PF03473">
    <property type="entry name" value="MOSC"/>
    <property type="match status" value="1"/>
</dbReference>
<reference evidence="2" key="2">
    <citation type="submission" date="2020-09" db="EMBL/GenBank/DDBJ databases">
        <authorList>
            <person name="Sun Q."/>
            <person name="Ohkuma M."/>
        </authorList>
    </citation>
    <scope>NUCLEOTIDE SEQUENCE</scope>
    <source>
        <strain evidence="2">JCM 18487</strain>
    </source>
</reference>
<feature type="domain" description="MOSC" evidence="1">
    <location>
        <begin position="38"/>
        <end position="173"/>
    </location>
</feature>
<evidence type="ECO:0000313" key="2">
    <source>
        <dbReference type="EMBL" id="GGJ07240.1"/>
    </source>
</evidence>
<dbReference type="PANTHER" id="PTHR30212:SF2">
    <property type="entry name" value="PROTEIN YIIM"/>
    <property type="match status" value="1"/>
</dbReference>
<sequence length="241" mass="27141">MCVTKTPTVRLQSIQVGRVQELSLLGQGRTFHSAFVKTPVQGPIWVHCTHLEGDEQADTLNHGGADKAILVYAASHYVSWLHEYPSIPFSPGGFGENFTVEGMDETVVCIGDVYQIGEAQFEVSQPRIPCWKISHRWQQSGLTERVAETGRTGWYFRVLRPGWVRAGMEVVRLAQPWPSWTIARLNGIIRQKEIDHNLITELVACPALSEAWRKMLHERLTSSIFRTRTADGEHAPQGDKP</sequence>
<dbReference type="InterPro" id="IPR052353">
    <property type="entry name" value="Benzoxazolinone_Detox_Enz"/>
</dbReference>
<dbReference type="InterPro" id="IPR011037">
    <property type="entry name" value="Pyrv_Knase-like_insert_dom_sf"/>
</dbReference>
<dbReference type="InterPro" id="IPR005163">
    <property type="entry name" value="Tri_helical_YiiM-like"/>
</dbReference>